<protein>
    <submittedName>
        <fullName evidence="1">Mth938-like domain-containing protein</fullName>
    </submittedName>
</protein>
<dbReference type="EMBL" id="JBBUTH010000004">
    <property type="protein sequence ID" value="MEK8050495.1"/>
    <property type="molecule type" value="Genomic_DNA"/>
</dbReference>
<dbReference type="RefSeq" id="WP_341410170.1">
    <property type="nucleotide sequence ID" value="NZ_JBBUTH010000004.1"/>
</dbReference>
<accession>A0ABU9CH30</accession>
<dbReference type="Gene3D" id="3.40.1230.10">
    <property type="entry name" value="MTH938-like"/>
    <property type="match status" value="1"/>
</dbReference>
<evidence type="ECO:0000313" key="2">
    <source>
        <dbReference type="Proteomes" id="UP001365405"/>
    </source>
</evidence>
<dbReference type="Proteomes" id="UP001365405">
    <property type="component" value="Unassembled WGS sequence"/>
</dbReference>
<dbReference type="InterPro" id="IPR007523">
    <property type="entry name" value="NDUFAF3/AAMDC"/>
</dbReference>
<dbReference type="CDD" id="cd05560">
    <property type="entry name" value="Xcc1710_like"/>
    <property type="match status" value="1"/>
</dbReference>
<name>A0ABU9CH30_9BURK</name>
<evidence type="ECO:0000313" key="1">
    <source>
        <dbReference type="EMBL" id="MEK8050495.1"/>
    </source>
</evidence>
<keyword evidence="2" id="KW-1185">Reference proteome</keyword>
<dbReference type="PANTHER" id="PTHR21192">
    <property type="entry name" value="NUCLEAR PROTEIN E3-3"/>
    <property type="match status" value="1"/>
</dbReference>
<reference evidence="1 2" key="1">
    <citation type="submission" date="2024-04" db="EMBL/GenBank/DDBJ databases">
        <title>Novel species of the genus Ideonella isolated from streams.</title>
        <authorList>
            <person name="Lu H."/>
        </authorList>
    </citation>
    <scope>NUCLEOTIDE SEQUENCE [LARGE SCALE GENOMIC DNA]</scope>
    <source>
        <strain evidence="1 2">DXS22W</strain>
    </source>
</reference>
<dbReference type="InterPro" id="IPR036748">
    <property type="entry name" value="MTH938-like_sf"/>
</dbReference>
<proteinExistence type="predicted"/>
<organism evidence="1 2">
    <name type="scientific">Pseudaquabacterium inlustre</name>
    <dbReference type="NCBI Taxonomy" id="2984192"/>
    <lineage>
        <taxon>Bacteria</taxon>
        <taxon>Pseudomonadati</taxon>
        <taxon>Pseudomonadota</taxon>
        <taxon>Betaproteobacteria</taxon>
        <taxon>Burkholderiales</taxon>
        <taxon>Sphaerotilaceae</taxon>
        <taxon>Pseudaquabacterium</taxon>
    </lineage>
</organism>
<dbReference type="SUPFAM" id="SSF64076">
    <property type="entry name" value="MTH938-like"/>
    <property type="match status" value="1"/>
</dbReference>
<dbReference type="PANTHER" id="PTHR21192:SF2">
    <property type="entry name" value="NADH DEHYDROGENASE [UBIQUINONE] 1 ALPHA SUBCOMPLEX ASSEMBLY FACTOR 3"/>
    <property type="match status" value="1"/>
</dbReference>
<dbReference type="Pfam" id="PF04430">
    <property type="entry name" value="DUF498"/>
    <property type="match status" value="1"/>
</dbReference>
<comment type="caution">
    <text evidence="1">The sequence shown here is derived from an EMBL/GenBank/DDBJ whole genome shotgun (WGS) entry which is preliminary data.</text>
</comment>
<gene>
    <name evidence="1" type="ORF">AACH10_09615</name>
</gene>
<sequence length="129" mass="14046">MKFQPDTLPGTNVVTRHDADALWVGNTRFTHSLLVPWRGEVLAWPPQAPADLTEAHFEAVLALAPEVVIFGSGPRLQFIKPALMRALIDRRIGVETMDTAAACRTYNVLVSEGRSAVAALLLAPLAGYR</sequence>